<dbReference type="GO" id="GO:0019216">
    <property type="term" value="P:regulation of lipid metabolic process"/>
    <property type="evidence" value="ECO:0007669"/>
    <property type="project" value="TreeGrafter"/>
</dbReference>
<keyword evidence="4" id="KW-0472">Membrane</keyword>
<dbReference type="EMBL" id="AEYH02001019">
    <property type="protein sequence ID" value="KFG52995.1"/>
    <property type="molecule type" value="Genomic_DNA"/>
</dbReference>
<dbReference type="AlphaFoldDB" id="A0A086L8M7"/>
<feature type="transmembrane region" description="Helical" evidence="4">
    <location>
        <begin position="77"/>
        <end position="97"/>
    </location>
</feature>
<dbReference type="SMR" id="A0A086L8M7"/>
<feature type="region of interest" description="Disordered" evidence="3">
    <location>
        <begin position="328"/>
        <end position="352"/>
    </location>
</feature>
<dbReference type="OrthoDB" id="2129069at2759"/>
<gene>
    <name evidence="5" type="ORF">TGFOU_254050</name>
</gene>
<evidence type="ECO:0000256" key="2">
    <source>
        <dbReference type="ARBA" id="ARBA00023054"/>
    </source>
</evidence>
<comment type="caution">
    <text evidence="5">The sequence shown here is derived from an EMBL/GenBank/DDBJ whole genome shotgun (WGS) entry which is preliminary data.</text>
</comment>
<accession>A0A086L8M7</accession>
<evidence type="ECO:0000256" key="3">
    <source>
        <dbReference type="SAM" id="MobiDB-lite"/>
    </source>
</evidence>
<name>A0A086L8M7_TOXGO</name>
<dbReference type="GO" id="GO:0005739">
    <property type="term" value="C:mitochondrion"/>
    <property type="evidence" value="ECO:0007669"/>
    <property type="project" value="TreeGrafter"/>
</dbReference>
<dbReference type="PANTHER" id="PTHR12499:SF0">
    <property type="entry name" value="OPTIC ATROPHY 3 PROTEIN"/>
    <property type="match status" value="1"/>
</dbReference>
<evidence type="ECO:0000313" key="6">
    <source>
        <dbReference type="Proteomes" id="UP000028838"/>
    </source>
</evidence>
<keyword evidence="2" id="KW-0175">Coiled coil</keyword>
<protein>
    <submittedName>
        <fullName evidence="5">Optic atrophy 3 protein (Opa3) protein</fullName>
    </submittedName>
</protein>
<reference evidence="5 6" key="1">
    <citation type="submission" date="2014-07" db="EMBL/GenBank/DDBJ databases">
        <authorList>
            <person name="Sibley D."/>
            <person name="Venepally P."/>
            <person name="Karamycheva S."/>
            <person name="Hadjithomas M."/>
            <person name="Khan A."/>
            <person name="Brunk B."/>
            <person name="Roos D."/>
            <person name="Caler E."/>
            <person name="Lorenzi H."/>
        </authorList>
    </citation>
    <scope>NUCLEOTIDE SEQUENCE [LARGE SCALE GENOMIC DNA]</scope>
    <source>
        <strain evidence="5 6">FOU</strain>
    </source>
</reference>
<dbReference type="InterPro" id="IPR010754">
    <property type="entry name" value="OPA3-like"/>
</dbReference>
<organism evidence="5 6">
    <name type="scientific">Toxoplasma gondii FOU</name>
    <dbReference type="NCBI Taxonomy" id="943167"/>
    <lineage>
        <taxon>Eukaryota</taxon>
        <taxon>Sar</taxon>
        <taxon>Alveolata</taxon>
        <taxon>Apicomplexa</taxon>
        <taxon>Conoidasida</taxon>
        <taxon>Coccidia</taxon>
        <taxon>Eucoccidiorida</taxon>
        <taxon>Eimeriorina</taxon>
        <taxon>Sarcocystidae</taxon>
        <taxon>Toxoplasma</taxon>
    </lineage>
</organism>
<evidence type="ECO:0000313" key="5">
    <source>
        <dbReference type="EMBL" id="KFG52995.1"/>
    </source>
</evidence>
<comment type="similarity">
    <text evidence="1">Belongs to the OPA3 family.</text>
</comment>
<evidence type="ECO:0000256" key="4">
    <source>
        <dbReference type="SAM" id="Phobius"/>
    </source>
</evidence>
<dbReference type="VEuPathDB" id="ToxoDB:TGFOU_254050"/>
<evidence type="ECO:0000256" key="1">
    <source>
        <dbReference type="ARBA" id="ARBA00007584"/>
    </source>
</evidence>
<sequence>MVFPAAKLFSVAIRQVSKPMASYMQKKAQNSPRFKAICVGIASRYNAVEQIIINRFYGRSNKAAPVRKLNETKAIELGATVFGEFVIFGVAAIALGFEYRRSLMKEAAKERELLERLYVLEAQILQLQAENDRVLQSLFPHEQHAREEVDVNIDQGPGWLSWLAQPITGLFSTEGSVKDGDGDAKTGVSVHATQGVVSGVYPSRHIPPPPGLERAPIPKQPSEVGFLSLPSLASEALPTFPLPKAFSDAVASLSGNLDSLSHLRGADLPHFMREQRHSPDASEQGEKTDGRLCEAAPVADDTACERVPRFAKSDSVAGSSASKLGGLYVPKLWGPRAPEDDLEKNGGTGHRG</sequence>
<keyword evidence="4" id="KW-1133">Transmembrane helix</keyword>
<proteinExistence type="inferred from homology"/>
<dbReference type="Pfam" id="PF07047">
    <property type="entry name" value="OPA3"/>
    <property type="match status" value="1"/>
</dbReference>
<dbReference type="PANTHER" id="PTHR12499">
    <property type="entry name" value="OPTIC ATROPHY 3 PROTEIN OPA3"/>
    <property type="match status" value="1"/>
</dbReference>
<keyword evidence="4" id="KW-0812">Transmembrane</keyword>
<dbReference type="Proteomes" id="UP000028838">
    <property type="component" value="Unassembled WGS sequence"/>
</dbReference>